<dbReference type="EMBL" id="PKTG01000123">
    <property type="protein sequence ID" value="PLX16020.1"/>
    <property type="molecule type" value="Genomic_DNA"/>
</dbReference>
<feature type="transmembrane region" description="Helical" evidence="1">
    <location>
        <begin position="321"/>
        <end position="342"/>
    </location>
</feature>
<dbReference type="Proteomes" id="UP000234857">
    <property type="component" value="Unassembled WGS sequence"/>
</dbReference>
<evidence type="ECO:0000313" key="2">
    <source>
        <dbReference type="EMBL" id="PLX16020.1"/>
    </source>
</evidence>
<keyword evidence="1" id="KW-0812">Transmembrane</keyword>
<organism evidence="2 3">
    <name type="scientific">Muiribacterium halophilum</name>
    <dbReference type="NCBI Taxonomy" id="2053465"/>
    <lineage>
        <taxon>Bacteria</taxon>
        <taxon>Candidatus Muiribacteriota</taxon>
        <taxon>Candidatus Muiribacteriia</taxon>
        <taxon>Candidatus Muiribacteriales</taxon>
        <taxon>Candidatus Muiribacteriaceae</taxon>
        <taxon>Candidatus Muiribacterium</taxon>
    </lineage>
</organism>
<accession>A0A2N5ZBI5</accession>
<proteinExistence type="predicted"/>
<keyword evidence="1" id="KW-1133">Transmembrane helix</keyword>
<gene>
    <name evidence="2" type="ORF">C0601_11710</name>
</gene>
<dbReference type="AlphaFoldDB" id="A0A2N5ZBI5"/>
<sequence>MTTPPVQNDSANEVKSQTKDNARYILKFTFTEVSGEFKGALVIIGDTSENKFQDVQCAIDKQIGLSTEDKVGRYLEIIDGAKKILDDKGSAYLVYVRKIENYFSKSLSATKIDKINKVILTTSDELLRSVIIKNMLDNELRSLISQGFEIDVEMKMDVDYYSEVIDEIKAMDDNNENDNNQESGEEKDPKNEVLIDVIPLIDPNDGVNANDVKPGDKVIVRITDDSVIGKHIAKSITGADNPAEVPVKTKVIRKENKVISKFRESSEVVEMKVSLADGVFGNMVVQKEVKLRNKSEDEKLGTEEKQDEQPEFYSEDDKENYIIYAGMIIFLALFIFSLIKYLG</sequence>
<protein>
    <submittedName>
        <fullName evidence="2">Uncharacterized protein</fullName>
    </submittedName>
</protein>
<comment type="caution">
    <text evidence="2">The sequence shown here is derived from an EMBL/GenBank/DDBJ whole genome shotgun (WGS) entry which is preliminary data.</text>
</comment>
<name>A0A2N5ZBI5_MUIH1</name>
<reference evidence="2 3" key="1">
    <citation type="submission" date="2017-11" db="EMBL/GenBank/DDBJ databases">
        <title>Genome-resolved metagenomics identifies genetic mobility, metabolic interactions, and unexpected diversity in perchlorate-reducing communities.</title>
        <authorList>
            <person name="Barnum T.P."/>
            <person name="Figueroa I.A."/>
            <person name="Carlstrom C.I."/>
            <person name="Lucas L.N."/>
            <person name="Engelbrektson A.L."/>
            <person name="Coates J.D."/>
        </authorList>
    </citation>
    <scope>NUCLEOTIDE SEQUENCE [LARGE SCALE GENOMIC DNA]</scope>
    <source>
        <strain evidence="2">BM706</strain>
    </source>
</reference>
<evidence type="ECO:0000256" key="1">
    <source>
        <dbReference type="SAM" id="Phobius"/>
    </source>
</evidence>
<keyword evidence="1" id="KW-0472">Membrane</keyword>
<evidence type="ECO:0000313" key="3">
    <source>
        <dbReference type="Proteomes" id="UP000234857"/>
    </source>
</evidence>